<feature type="domain" description="SRR1-like" evidence="1">
    <location>
        <begin position="66"/>
        <end position="201"/>
    </location>
</feature>
<accession>A0A7I4YQ28</accession>
<dbReference type="InterPro" id="IPR012942">
    <property type="entry name" value="SRR1-like"/>
</dbReference>
<dbReference type="Pfam" id="PF07985">
    <property type="entry name" value="SRR1"/>
    <property type="match status" value="1"/>
</dbReference>
<dbReference type="WBParaSite" id="HCON_00122440-00001">
    <property type="protein sequence ID" value="HCON_00122440-00001"/>
    <property type="gene ID" value="HCON_00122440"/>
</dbReference>
<dbReference type="AlphaFoldDB" id="A0A7I4YQ28"/>
<proteinExistence type="predicted"/>
<sequence>MEDDGFKLVRSRRKCSRLKKTALKSVDRIEGTVDDIEAAMEKADSKIEESGLGSWIINNIRLFLDNRRVVRVYLIGNGHFDAPWEPGAHQLALIRRICHAFNAQMIFQEPCISAAEQKWLSLQEGIVIRNKPDVCFDIIGSDRGCIGIAVLLHGVHSLLNDFLAFNWSSTLHEILILCNDYRDIDLIGGTAETNAEFPALNFYRKHARFVTFPEYSPNPQFFHNSSLAYLVTGTSLPELTSTDC</sequence>
<organism evidence="2 3">
    <name type="scientific">Haemonchus contortus</name>
    <name type="common">Barber pole worm</name>
    <dbReference type="NCBI Taxonomy" id="6289"/>
    <lineage>
        <taxon>Eukaryota</taxon>
        <taxon>Metazoa</taxon>
        <taxon>Ecdysozoa</taxon>
        <taxon>Nematoda</taxon>
        <taxon>Chromadorea</taxon>
        <taxon>Rhabditida</taxon>
        <taxon>Rhabditina</taxon>
        <taxon>Rhabditomorpha</taxon>
        <taxon>Strongyloidea</taxon>
        <taxon>Trichostrongylidae</taxon>
        <taxon>Haemonchus</taxon>
    </lineage>
</organism>
<reference evidence="3" key="1">
    <citation type="submission" date="2020-12" db="UniProtKB">
        <authorList>
            <consortium name="WormBaseParasite"/>
        </authorList>
    </citation>
    <scope>IDENTIFICATION</scope>
    <source>
        <strain evidence="3">MHco3</strain>
    </source>
</reference>
<dbReference type="OrthoDB" id="551431at2759"/>
<keyword evidence="2" id="KW-1185">Reference proteome</keyword>
<evidence type="ECO:0000313" key="2">
    <source>
        <dbReference type="Proteomes" id="UP000025227"/>
    </source>
</evidence>
<protein>
    <submittedName>
        <fullName evidence="3">SRR1 domain-containing protein</fullName>
    </submittedName>
</protein>
<evidence type="ECO:0000313" key="3">
    <source>
        <dbReference type="WBParaSite" id="HCON_00122440-00001"/>
    </source>
</evidence>
<name>A0A7I4YQ28_HAECO</name>
<evidence type="ECO:0000259" key="1">
    <source>
        <dbReference type="Pfam" id="PF07985"/>
    </source>
</evidence>
<dbReference type="Proteomes" id="UP000025227">
    <property type="component" value="Unplaced"/>
</dbReference>